<reference evidence="11" key="1">
    <citation type="submission" date="2021-02" db="EMBL/GenBank/DDBJ databases">
        <authorList>
            <person name="Nowell W R."/>
        </authorList>
    </citation>
    <scope>NUCLEOTIDE SEQUENCE</scope>
</reference>
<dbReference type="InterPro" id="IPR027417">
    <property type="entry name" value="P-loop_NTPase"/>
</dbReference>
<dbReference type="GO" id="GO:0016887">
    <property type="term" value="F:ATP hydrolysis activity"/>
    <property type="evidence" value="ECO:0007669"/>
    <property type="project" value="InterPro"/>
</dbReference>
<dbReference type="Pfam" id="PF01061">
    <property type="entry name" value="ABC2_membrane"/>
    <property type="match status" value="1"/>
</dbReference>
<dbReference type="PROSITE" id="PS00211">
    <property type="entry name" value="ABC_TRANSPORTER_1"/>
    <property type="match status" value="1"/>
</dbReference>
<feature type="transmembrane region" description="Helical" evidence="9">
    <location>
        <begin position="606"/>
        <end position="628"/>
    </location>
</feature>
<keyword evidence="6" id="KW-0067">ATP-binding</keyword>
<dbReference type="Gene3D" id="3.40.50.300">
    <property type="entry name" value="P-loop containing nucleotide triphosphate hydrolases"/>
    <property type="match status" value="2"/>
</dbReference>
<dbReference type="InterPro" id="IPR017871">
    <property type="entry name" value="ABC_transporter-like_CS"/>
</dbReference>
<keyword evidence="7 9" id="KW-1133">Transmembrane helix</keyword>
<dbReference type="Pfam" id="PF00005">
    <property type="entry name" value="ABC_tran"/>
    <property type="match status" value="1"/>
</dbReference>
<comment type="similarity">
    <text evidence="2">Belongs to the ABC transporter superfamily. ABCG family. Eye pigment precursor importer (TC 3.A.1.204) subfamily.</text>
</comment>
<dbReference type="InterPro" id="IPR013525">
    <property type="entry name" value="ABC2_TM"/>
</dbReference>
<evidence type="ECO:0000313" key="11">
    <source>
        <dbReference type="EMBL" id="CAF3733254.1"/>
    </source>
</evidence>
<dbReference type="GO" id="GO:0016020">
    <property type="term" value="C:membrane"/>
    <property type="evidence" value="ECO:0007669"/>
    <property type="project" value="UniProtKB-SubCell"/>
</dbReference>
<keyword evidence="5" id="KW-0547">Nucleotide-binding</keyword>
<dbReference type="PANTHER" id="PTHR48041:SF63">
    <property type="entry name" value="EARLY GENE AT 23, ISOFORM C"/>
    <property type="match status" value="1"/>
</dbReference>
<feature type="domain" description="ABC transporter" evidence="10">
    <location>
        <begin position="61"/>
        <end position="265"/>
    </location>
</feature>
<evidence type="ECO:0000256" key="6">
    <source>
        <dbReference type="ARBA" id="ARBA00022840"/>
    </source>
</evidence>
<gene>
    <name evidence="11" type="ORF">KXQ929_LOCUS13191</name>
</gene>
<evidence type="ECO:0000256" key="7">
    <source>
        <dbReference type="ARBA" id="ARBA00022989"/>
    </source>
</evidence>
<feature type="transmembrane region" description="Helical" evidence="9">
    <location>
        <begin position="409"/>
        <end position="430"/>
    </location>
</feature>
<evidence type="ECO:0000256" key="4">
    <source>
        <dbReference type="ARBA" id="ARBA00022692"/>
    </source>
</evidence>
<evidence type="ECO:0000256" key="9">
    <source>
        <dbReference type="SAM" id="Phobius"/>
    </source>
</evidence>
<name>A0A818X2K6_9BILA</name>
<protein>
    <recommendedName>
        <fullName evidence="10">ABC transporter domain-containing protein</fullName>
    </recommendedName>
</protein>
<dbReference type="SMART" id="SM00382">
    <property type="entry name" value="AAA"/>
    <property type="match status" value="1"/>
</dbReference>
<dbReference type="InterPro" id="IPR050352">
    <property type="entry name" value="ABCG_transporters"/>
</dbReference>
<accession>A0A818X2K6</accession>
<proteinExistence type="inferred from homology"/>
<dbReference type="AlphaFoldDB" id="A0A818X2K6"/>
<evidence type="ECO:0000256" key="8">
    <source>
        <dbReference type="ARBA" id="ARBA00023136"/>
    </source>
</evidence>
<dbReference type="InterPro" id="IPR003439">
    <property type="entry name" value="ABC_transporter-like_ATP-bd"/>
</dbReference>
<comment type="subcellular location">
    <subcellularLocation>
        <location evidence="1">Membrane</location>
        <topology evidence="1">Multi-pass membrane protein</topology>
    </subcellularLocation>
</comment>
<feature type="transmembrane region" description="Helical" evidence="9">
    <location>
        <begin position="484"/>
        <end position="507"/>
    </location>
</feature>
<dbReference type="PROSITE" id="PS50893">
    <property type="entry name" value="ABC_TRANSPORTER_2"/>
    <property type="match status" value="1"/>
</dbReference>
<dbReference type="GO" id="GO:0140359">
    <property type="term" value="F:ABC-type transporter activity"/>
    <property type="evidence" value="ECO:0007669"/>
    <property type="project" value="InterPro"/>
</dbReference>
<evidence type="ECO:0000256" key="2">
    <source>
        <dbReference type="ARBA" id="ARBA00005814"/>
    </source>
</evidence>
<feature type="transmembrane region" description="Helical" evidence="9">
    <location>
        <begin position="451"/>
        <end position="478"/>
    </location>
</feature>
<evidence type="ECO:0000256" key="5">
    <source>
        <dbReference type="ARBA" id="ARBA00022741"/>
    </source>
</evidence>
<feature type="transmembrane region" description="Helical" evidence="9">
    <location>
        <begin position="519"/>
        <end position="537"/>
    </location>
</feature>
<dbReference type="InterPro" id="IPR003593">
    <property type="entry name" value="AAA+_ATPase"/>
</dbReference>
<feature type="transmembrane region" description="Helical" evidence="9">
    <location>
        <begin position="380"/>
        <end position="397"/>
    </location>
</feature>
<evidence type="ECO:0000256" key="1">
    <source>
        <dbReference type="ARBA" id="ARBA00004141"/>
    </source>
</evidence>
<evidence type="ECO:0000256" key="3">
    <source>
        <dbReference type="ARBA" id="ARBA00022448"/>
    </source>
</evidence>
<keyword evidence="4 9" id="KW-0812">Transmembrane</keyword>
<evidence type="ECO:0000259" key="10">
    <source>
        <dbReference type="PROSITE" id="PS50893"/>
    </source>
</evidence>
<sequence length="638" mass="71370">MPSFQVVDSYVNEGFKDTAEKIDSYPQKEHIIEMRDGDTLQVEMSVDGAQTLATLSPRITVTFHNVSKVINVPAKMIDPSSKERFIERKLLDQVSGQIQPGQVVAIMGPSGCGKTTLLNTLAGRALNGVTGNIWFNDQSYDRTQVEQIIDQLHIRGCANTPIMLISGGEKKRVNIGTELLTNPSVIFLDEPTSGLDSTSAVALIHVLRELAMQGKTIITSIHQPSSQIFQSFDQFILLADGKTIFMGKPSNALPYFATLGHHSPPQYNPADYVMDLVNQDMKIREELKEAYLQNKINTSVKTISNQLQKQQQYQYSTAGRQYLSAEPSGDVADLTNPNNVNLIPSKHESKWPVGFLPQLLILFSRAFLLSGKTQFTRLSFIQAICISVITGLCWFRMDFAENTIPDRSSFIFFIMVFWPMNTLFGGLLSFPLERDVIEKERASGSYRLSSYFLAKSLAEGPLKLILPTLFLIISYWIANVNNNFGIFLAIVAFQLLSILVAESLGLLLGATMKNLEQAITAATILIMSLMLVGGFYVRNLPHWLGVWGKWLSFFKYSYDACLQLQFNGRHHYKCVDGSYVPSCRNNLNGTFASEEALQYFNIGLSIGLNFLVLFGMFVGFRFLAYLSLRFINNNSGRT</sequence>
<keyword evidence="8 9" id="KW-0472">Membrane</keyword>
<dbReference type="SUPFAM" id="SSF52540">
    <property type="entry name" value="P-loop containing nucleoside triphosphate hydrolases"/>
    <property type="match status" value="1"/>
</dbReference>
<dbReference type="EMBL" id="CAJOBB010000698">
    <property type="protein sequence ID" value="CAF3733254.1"/>
    <property type="molecule type" value="Genomic_DNA"/>
</dbReference>
<dbReference type="Proteomes" id="UP000663868">
    <property type="component" value="Unassembled WGS sequence"/>
</dbReference>
<dbReference type="PANTHER" id="PTHR48041">
    <property type="entry name" value="ABC TRANSPORTER G FAMILY MEMBER 28"/>
    <property type="match status" value="1"/>
</dbReference>
<organism evidence="11 12">
    <name type="scientific">Adineta steineri</name>
    <dbReference type="NCBI Taxonomy" id="433720"/>
    <lineage>
        <taxon>Eukaryota</taxon>
        <taxon>Metazoa</taxon>
        <taxon>Spiralia</taxon>
        <taxon>Gnathifera</taxon>
        <taxon>Rotifera</taxon>
        <taxon>Eurotatoria</taxon>
        <taxon>Bdelloidea</taxon>
        <taxon>Adinetida</taxon>
        <taxon>Adinetidae</taxon>
        <taxon>Adineta</taxon>
    </lineage>
</organism>
<keyword evidence="3" id="KW-0813">Transport</keyword>
<comment type="caution">
    <text evidence="11">The sequence shown here is derived from an EMBL/GenBank/DDBJ whole genome shotgun (WGS) entry which is preliminary data.</text>
</comment>
<evidence type="ECO:0000313" key="12">
    <source>
        <dbReference type="Proteomes" id="UP000663868"/>
    </source>
</evidence>
<dbReference type="GO" id="GO:0005524">
    <property type="term" value="F:ATP binding"/>
    <property type="evidence" value="ECO:0007669"/>
    <property type="project" value="UniProtKB-KW"/>
</dbReference>